<dbReference type="GO" id="GO:0008270">
    <property type="term" value="F:zinc ion binding"/>
    <property type="evidence" value="ECO:0007669"/>
    <property type="project" value="UniProtKB-KW"/>
</dbReference>
<gene>
    <name evidence="5" type="primary">LOC112458464</name>
</gene>
<feature type="domain" description="CCHC-type" evidence="3">
    <location>
        <begin position="131"/>
        <end position="146"/>
    </location>
</feature>
<dbReference type="RefSeq" id="XP_024877872.1">
    <property type="nucleotide sequence ID" value="XM_025022104.1"/>
</dbReference>
<dbReference type="PANTHER" id="PTHR47331:SF1">
    <property type="entry name" value="GAG-LIKE PROTEIN"/>
    <property type="match status" value="1"/>
</dbReference>
<name>A0A6J1Q6N4_9HYME</name>
<dbReference type="InterPro" id="IPR036875">
    <property type="entry name" value="Znf_CCHC_sf"/>
</dbReference>
<feature type="compositionally biased region" description="Polar residues" evidence="2">
    <location>
        <begin position="67"/>
        <end position="79"/>
    </location>
</feature>
<keyword evidence="1" id="KW-0862">Zinc</keyword>
<accession>A0A6J1Q6N4</accession>
<dbReference type="Proteomes" id="UP000504618">
    <property type="component" value="Unplaced"/>
</dbReference>
<evidence type="ECO:0000259" key="3">
    <source>
        <dbReference type="PROSITE" id="PS50158"/>
    </source>
</evidence>
<proteinExistence type="predicted"/>
<evidence type="ECO:0000256" key="1">
    <source>
        <dbReference type="PROSITE-ProRule" id="PRU00047"/>
    </source>
</evidence>
<feature type="non-terminal residue" evidence="5">
    <location>
        <position position="271"/>
    </location>
</feature>
<keyword evidence="1" id="KW-0863">Zinc-finger</keyword>
<sequence length="271" mass="30862">MTSLQALEQPVDEWDTMIIHLAKKKLDFPEQRDWQNVTKNRTPRNMPKIEEFLKFLTERCHTLRVLNQNKGKQTSSEKPATQKKSEKKVSLTTTTARCKICKGGHPIYKCEELLKQSTPDKMKTIRDKRLCINCLNPGHYAKDCRSATCKKCDNCHNTLLHRESEPQTSESSEKETPVVTCLTQGTSMQSELETQTLVSEKSEEPSLSVYYTQRTETLVILSTIRVHAYDSKGNVQVCRALLDPGSQTNIVTTSLTNRLNLACSKEERPIT</sequence>
<dbReference type="OrthoDB" id="5920040at2759"/>
<dbReference type="SUPFAM" id="SSF57756">
    <property type="entry name" value="Retrovirus zinc finger-like domains"/>
    <property type="match status" value="1"/>
</dbReference>
<feature type="region of interest" description="Disordered" evidence="2">
    <location>
        <begin position="67"/>
        <end position="88"/>
    </location>
</feature>
<dbReference type="AlphaFoldDB" id="A0A6J1Q6N4"/>
<dbReference type="PROSITE" id="PS50158">
    <property type="entry name" value="ZF_CCHC"/>
    <property type="match status" value="1"/>
</dbReference>
<dbReference type="InterPro" id="IPR001878">
    <property type="entry name" value="Znf_CCHC"/>
</dbReference>
<evidence type="ECO:0000256" key="2">
    <source>
        <dbReference type="SAM" id="MobiDB-lite"/>
    </source>
</evidence>
<evidence type="ECO:0000313" key="4">
    <source>
        <dbReference type="Proteomes" id="UP000504618"/>
    </source>
</evidence>
<protein>
    <submittedName>
        <fullName evidence="5">Uncharacterized protein LOC112458464</fullName>
    </submittedName>
</protein>
<organism evidence="4 5">
    <name type="scientific">Temnothorax curvispinosus</name>
    <dbReference type="NCBI Taxonomy" id="300111"/>
    <lineage>
        <taxon>Eukaryota</taxon>
        <taxon>Metazoa</taxon>
        <taxon>Ecdysozoa</taxon>
        <taxon>Arthropoda</taxon>
        <taxon>Hexapoda</taxon>
        <taxon>Insecta</taxon>
        <taxon>Pterygota</taxon>
        <taxon>Neoptera</taxon>
        <taxon>Endopterygota</taxon>
        <taxon>Hymenoptera</taxon>
        <taxon>Apocrita</taxon>
        <taxon>Aculeata</taxon>
        <taxon>Formicoidea</taxon>
        <taxon>Formicidae</taxon>
        <taxon>Myrmicinae</taxon>
        <taxon>Temnothorax</taxon>
    </lineage>
</organism>
<dbReference type="PANTHER" id="PTHR47331">
    <property type="entry name" value="PHD-TYPE DOMAIN-CONTAINING PROTEIN"/>
    <property type="match status" value="1"/>
</dbReference>
<keyword evidence="4" id="KW-1185">Reference proteome</keyword>
<reference evidence="5" key="1">
    <citation type="submission" date="2025-08" db="UniProtKB">
        <authorList>
            <consortium name="RefSeq"/>
        </authorList>
    </citation>
    <scope>IDENTIFICATION</scope>
    <source>
        <tissue evidence="5">Whole body</tissue>
    </source>
</reference>
<evidence type="ECO:0000313" key="5">
    <source>
        <dbReference type="RefSeq" id="XP_024877872.1"/>
    </source>
</evidence>
<dbReference type="GO" id="GO:0003676">
    <property type="term" value="F:nucleic acid binding"/>
    <property type="evidence" value="ECO:0007669"/>
    <property type="project" value="InterPro"/>
</dbReference>
<dbReference type="SMART" id="SM00343">
    <property type="entry name" value="ZnF_C2HC"/>
    <property type="match status" value="1"/>
</dbReference>
<dbReference type="GeneID" id="112458464"/>
<keyword evidence="1" id="KW-0479">Metal-binding</keyword>